<reference evidence="2 3" key="1">
    <citation type="journal article" date="2016" name="Nat. Commun.">
        <title>Thousands of microbial genomes shed light on interconnected biogeochemical processes in an aquifer system.</title>
        <authorList>
            <person name="Anantharaman K."/>
            <person name="Brown C.T."/>
            <person name="Hug L.A."/>
            <person name="Sharon I."/>
            <person name="Castelle C.J."/>
            <person name="Probst A.J."/>
            <person name="Thomas B.C."/>
            <person name="Singh A."/>
            <person name="Wilkins M.J."/>
            <person name="Karaoz U."/>
            <person name="Brodie E.L."/>
            <person name="Williams K.H."/>
            <person name="Hubbard S.S."/>
            <person name="Banfield J.F."/>
        </authorList>
    </citation>
    <scope>NUCLEOTIDE SEQUENCE [LARGE SCALE GENOMIC DNA]</scope>
</reference>
<feature type="transmembrane region" description="Helical" evidence="1">
    <location>
        <begin position="217"/>
        <end position="236"/>
    </location>
</feature>
<name>A0A1F7HJT2_9BACT</name>
<evidence type="ECO:0000256" key="1">
    <source>
        <dbReference type="SAM" id="Phobius"/>
    </source>
</evidence>
<dbReference type="EMBL" id="MFZT01000026">
    <property type="protein sequence ID" value="OGK31246.1"/>
    <property type="molecule type" value="Genomic_DNA"/>
</dbReference>
<evidence type="ECO:0000313" key="3">
    <source>
        <dbReference type="Proteomes" id="UP000178098"/>
    </source>
</evidence>
<keyword evidence="1" id="KW-0472">Membrane</keyword>
<dbReference type="Proteomes" id="UP000178098">
    <property type="component" value="Unassembled WGS sequence"/>
</dbReference>
<sequence>MDTLGIISSVSKIAVIAFIITLGVVVFEIVTLMKKNREREHPKEDVHIPEFNQAKASEHHFTELPDIQATPVMQERKRIPRAVVFIGGITIIVLVTALAVWIFNQSALSVRRVKKETSPIAESDKLTPTNILSSTGAVWGTPGVGSMEGENDDSLSPTTVQQNVTTTLTKVPTYMLTQAPSISATKTSATIMTTTSTAVSKTPSVSTSPGMPQSGSFQTTLLIMVVSVTLIYLAFIL</sequence>
<keyword evidence="1" id="KW-1133">Transmembrane helix</keyword>
<proteinExistence type="predicted"/>
<protein>
    <submittedName>
        <fullName evidence="2">Uncharacterized protein</fullName>
    </submittedName>
</protein>
<organism evidence="2 3">
    <name type="scientific">Candidatus Roizmanbacteria bacterium RIFCSPHIGHO2_02_FULL_43_11</name>
    <dbReference type="NCBI Taxonomy" id="1802043"/>
    <lineage>
        <taxon>Bacteria</taxon>
        <taxon>Candidatus Roizmaniibacteriota</taxon>
    </lineage>
</organism>
<feature type="transmembrane region" description="Helical" evidence="1">
    <location>
        <begin position="13"/>
        <end position="33"/>
    </location>
</feature>
<keyword evidence="1" id="KW-0812">Transmembrane</keyword>
<evidence type="ECO:0000313" key="2">
    <source>
        <dbReference type="EMBL" id="OGK31246.1"/>
    </source>
</evidence>
<dbReference type="AlphaFoldDB" id="A0A1F7HJT2"/>
<comment type="caution">
    <text evidence="2">The sequence shown here is derived from an EMBL/GenBank/DDBJ whole genome shotgun (WGS) entry which is preliminary data.</text>
</comment>
<gene>
    <name evidence="2" type="ORF">A3D08_01075</name>
</gene>
<feature type="transmembrane region" description="Helical" evidence="1">
    <location>
        <begin position="82"/>
        <end position="103"/>
    </location>
</feature>
<accession>A0A1F7HJT2</accession>